<keyword evidence="2" id="KW-0547">Nucleotide-binding</keyword>
<keyword evidence="5" id="KW-0411">Iron-sulfur</keyword>
<dbReference type="GO" id="GO:0140663">
    <property type="term" value="F:ATP-dependent FeS chaperone activity"/>
    <property type="evidence" value="ECO:0007669"/>
    <property type="project" value="InterPro"/>
</dbReference>
<evidence type="ECO:0000256" key="2">
    <source>
        <dbReference type="ARBA" id="ARBA00022741"/>
    </source>
</evidence>
<dbReference type="InterPro" id="IPR019591">
    <property type="entry name" value="Mrp/NBP35_ATP-bd"/>
</dbReference>
<dbReference type="Proteomes" id="UP000095192">
    <property type="component" value="Unassembled WGS sequence"/>
</dbReference>
<keyword evidence="3" id="KW-0067">ATP-binding</keyword>
<evidence type="ECO:0000313" key="7">
    <source>
        <dbReference type="EMBL" id="OEH76169.1"/>
    </source>
</evidence>
<dbReference type="VEuPathDB" id="ToxoDB:LOC34619536"/>
<dbReference type="GO" id="GO:0046872">
    <property type="term" value="F:metal ion binding"/>
    <property type="evidence" value="ECO:0007669"/>
    <property type="project" value="UniProtKB-KW"/>
</dbReference>
<protein>
    <submittedName>
        <fullName evidence="7">Nucleotide-binding protein</fullName>
    </submittedName>
</protein>
<dbReference type="PANTHER" id="PTHR23264:SF19">
    <property type="entry name" value="CYTOSOLIC FE-S CLUSTER ASSEMBLY FACTOR NUBP2"/>
    <property type="match status" value="1"/>
</dbReference>
<dbReference type="InterPro" id="IPR033756">
    <property type="entry name" value="YlxH/NBP35"/>
</dbReference>
<keyword evidence="1" id="KW-0479">Metal-binding</keyword>
<dbReference type="InterPro" id="IPR027417">
    <property type="entry name" value="P-loop_NTPase"/>
</dbReference>
<dbReference type="InterPro" id="IPR000808">
    <property type="entry name" value="Mrp-like_CS"/>
</dbReference>
<gene>
    <name evidence="7" type="ORF">cyc_02722</name>
</gene>
<dbReference type="GO" id="GO:0005829">
    <property type="term" value="C:cytosol"/>
    <property type="evidence" value="ECO:0007669"/>
    <property type="project" value="TreeGrafter"/>
</dbReference>
<dbReference type="Pfam" id="PF10609">
    <property type="entry name" value="ParA"/>
    <property type="match status" value="1"/>
</dbReference>
<comment type="caution">
    <text evidence="7">The sequence shown here is derived from an EMBL/GenBank/DDBJ whole genome shotgun (WGS) entry which is preliminary data.</text>
</comment>
<accession>A0A1D3CY94</accession>
<evidence type="ECO:0000256" key="5">
    <source>
        <dbReference type="ARBA" id="ARBA00023014"/>
    </source>
</evidence>
<dbReference type="CDD" id="cd02037">
    <property type="entry name" value="Mrp_NBP35"/>
    <property type="match status" value="1"/>
</dbReference>
<dbReference type="GO" id="GO:0051536">
    <property type="term" value="F:iron-sulfur cluster binding"/>
    <property type="evidence" value="ECO:0007669"/>
    <property type="project" value="UniProtKB-KW"/>
</dbReference>
<organism evidence="7 8">
    <name type="scientific">Cyclospora cayetanensis</name>
    <dbReference type="NCBI Taxonomy" id="88456"/>
    <lineage>
        <taxon>Eukaryota</taxon>
        <taxon>Sar</taxon>
        <taxon>Alveolata</taxon>
        <taxon>Apicomplexa</taxon>
        <taxon>Conoidasida</taxon>
        <taxon>Coccidia</taxon>
        <taxon>Eucoccidiorida</taxon>
        <taxon>Eimeriorina</taxon>
        <taxon>Eimeriidae</taxon>
        <taxon>Cyclospora</taxon>
    </lineage>
</organism>
<evidence type="ECO:0000256" key="4">
    <source>
        <dbReference type="ARBA" id="ARBA00023004"/>
    </source>
</evidence>
<feature type="region of interest" description="Disordered" evidence="6">
    <location>
        <begin position="365"/>
        <end position="401"/>
    </location>
</feature>
<dbReference type="SUPFAM" id="SSF52540">
    <property type="entry name" value="P-loop containing nucleoside triphosphate hydrolases"/>
    <property type="match status" value="1"/>
</dbReference>
<evidence type="ECO:0000256" key="6">
    <source>
        <dbReference type="SAM" id="MobiDB-lite"/>
    </source>
</evidence>
<dbReference type="GO" id="GO:0005524">
    <property type="term" value="F:ATP binding"/>
    <property type="evidence" value="ECO:0007669"/>
    <property type="project" value="UniProtKB-KW"/>
</dbReference>
<evidence type="ECO:0000256" key="3">
    <source>
        <dbReference type="ARBA" id="ARBA00022840"/>
    </source>
</evidence>
<name>A0A1D3CY94_9EIME</name>
<reference evidence="7 8" key="1">
    <citation type="journal article" date="2016" name="BMC Genomics">
        <title>Comparative genomics reveals Cyclospora cayetanensis possesses coccidia-like metabolism and invasion components but unique surface antigens.</title>
        <authorList>
            <person name="Liu S."/>
            <person name="Wang L."/>
            <person name="Zheng H."/>
            <person name="Xu Z."/>
            <person name="Roellig D.M."/>
            <person name="Li N."/>
            <person name="Frace M.A."/>
            <person name="Tang K."/>
            <person name="Arrowood M.J."/>
            <person name="Moss D.M."/>
            <person name="Zhang L."/>
            <person name="Feng Y."/>
            <person name="Xiao L."/>
        </authorList>
    </citation>
    <scope>NUCLEOTIDE SEQUENCE [LARGE SCALE GENOMIC DNA]</scope>
    <source>
        <strain evidence="7 8">CHN_HEN01</strain>
    </source>
</reference>
<sequence>MAGISRGRVAAFCAASAAVGAALTAAALLCFQHRIPSQRPQGGGTQRERLEEEEEEAQKQEISASCPGPESAVAGLAAGCEGCPGRSLCLAAKGVAAAPNGAAASGAPEEASRDTAATTGLRQPKNAEIAAKLRGVRKKIVVLSGKGGVGKSTVASQLGWTLNSLGFSVGLCDLDLCGPSLPLMLRQKTAEVFQSAEGWEPAFVREDLCLMSIGFLLPEEDSAVIWRGPKKNLLIKTFLSNVNWGELDFLIVDTPPGTSDEHISLTAFLDADGAIVVTTPQEAALQDRWRPLGGACVMVSLRLLIDGTVQQMCEVMGVPFAGRIPLEREEGYALVEANPGASAAVSLRTLSEYLITCTGSLHPDDEALQQQLQEDEQRRKAKPEAPSTDRASRDGNTLLEG</sequence>
<dbReference type="AlphaFoldDB" id="A0A1D3CY94"/>
<dbReference type="Gene3D" id="3.40.50.300">
    <property type="entry name" value="P-loop containing nucleotide triphosphate hydrolases"/>
    <property type="match status" value="1"/>
</dbReference>
<dbReference type="EMBL" id="JROU02001518">
    <property type="protein sequence ID" value="OEH76169.1"/>
    <property type="molecule type" value="Genomic_DNA"/>
</dbReference>
<dbReference type="FunCoup" id="A0A1D3CY94">
    <property type="interactions" value="318"/>
</dbReference>
<evidence type="ECO:0000313" key="8">
    <source>
        <dbReference type="Proteomes" id="UP000095192"/>
    </source>
</evidence>
<dbReference type="InParanoid" id="A0A1D3CY94"/>
<keyword evidence="8" id="KW-1185">Reference proteome</keyword>
<dbReference type="PROSITE" id="PS01215">
    <property type="entry name" value="MRP"/>
    <property type="match status" value="1"/>
</dbReference>
<dbReference type="GO" id="GO:0016226">
    <property type="term" value="P:iron-sulfur cluster assembly"/>
    <property type="evidence" value="ECO:0007669"/>
    <property type="project" value="InterPro"/>
</dbReference>
<feature type="region of interest" description="Disordered" evidence="6">
    <location>
        <begin position="37"/>
        <end position="66"/>
    </location>
</feature>
<proteinExistence type="predicted"/>
<evidence type="ECO:0000256" key="1">
    <source>
        <dbReference type="ARBA" id="ARBA00022723"/>
    </source>
</evidence>
<dbReference type="VEuPathDB" id="ToxoDB:cyc_02722"/>
<keyword evidence="4" id="KW-0408">Iron</keyword>
<dbReference type="PANTHER" id="PTHR23264">
    <property type="entry name" value="NUCLEOTIDE-BINDING PROTEIN NBP35 YEAST -RELATED"/>
    <property type="match status" value="1"/>
</dbReference>